<keyword evidence="3" id="KW-1185">Reference proteome</keyword>
<evidence type="ECO:0000313" key="3">
    <source>
        <dbReference type="Proteomes" id="UP001589734"/>
    </source>
</evidence>
<protein>
    <submittedName>
        <fullName evidence="2">Energy transducer TonB</fullName>
    </submittedName>
</protein>
<name>A0ABV6BWK4_9FLAO</name>
<dbReference type="RefSeq" id="WP_379684637.1">
    <property type="nucleotide sequence ID" value="NZ_JBHLYW010000010.1"/>
</dbReference>
<dbReference type="EMBL" id="JBHLYW010000010">
    <property type="protein sequence ID" value="MFC0078402.1"/>
    <property type="molecule type" value="Genomic_DNA"/>
</dbReference>
<dbReference type="Gene3D" id="3.30.1150.10">
    <property type="match status" value="1"/>
</dbReference>
<proteinExistence type="predicted"/>
<gene>
    <name evidence="2" type="ORF">ACFFLS_15235</name>
</gene>
<comment type="caution">
    <text evidence="2">The sequence shown here is derived from an EMBL/GenBank/DDBJ whole genome shotgun (WGS) entry which is preliminary data.</text>
</comment>
<accession>A0ABV6BWK4</accession>
<reference evidence="2 3" key="1">
    <citation type="submission" date="2024-09" db="EMBL/GenBank/DDBJ databases">
        <authorList>
            <person name="Sun Q."/>
            <person name="Mori K."/>
        </authorList>
    </citation>
    <scope>NUCLEOTIDE SEQUENCE [LARGE SCALE GENOMIC DNA]</scope>
    <source>
        <strain evidence="2 3">CGMCC 1.12926</strain>
    </source>
</reference>
<dbReference type="InterPro" id="IPR037682">
    <property type="entry name" value="TonB_C"/>
</dbReference>
<organism evidence="2 3">
    <name type="scientific">Flavobacterium procerum</name>
    <dbReference type="NCBI Taxonomy" id="1455569"/>
    <lineage>
        <taxon>Bacteria</taxon>
        <taxon>Pseudomonadati</taxon>
        <taxon>Bacteroidota</taxon>
        <taxon>Flavobacteriia</taxon>
        <taxon>Flavobacteriales</taxon>
        <taxon>Flavobacteriaceae</taxon>
        <taxon>Flavobacterium</taxon>
    </lineage>
</organism>
<dbReference type="Proteomes" id="UP001589734">
    <property type="component" value="Unassembled WGS sequence"/>
</dbReference>
<evidence type="ECO:0000313" key="2">
    <source>
        <dbReference type="EMBL" id="MFC0078402.1"/>
    </source>
</evidence>
<dbReference type="SUPFAM" id="SSF74653">
    <property type="entry name" value="TolA/TonB C-terminal domain"/>
    <property type="match status" value="1"/>
</dbReference>
<sequence length="308" mass="35242">MDKKYKITIPEPCQEDWNQMTPNENGRFCMNCSKTVVDFTSMLPEEIQHYFIQNQNEKFCGHFRKSQLDTITIQIPSRILYTQAHYHKMFLLALFITMGTTLFSCADNEGNKVKIDKIEVVEDNSLKNLDKSNSEDSLSKKAALPLFSRLEDINEIPGTANGSSYSYYSETLTGVPAYESIEISPDYPGGFEKFGTFIKNEFQIPKKVRRVTGEIEVSFVVNKVGTLEQIKVFDNIGHQTGEEIIRVLQNSKKWMPKIIDGKPIPDTIRMNIVLGKDSLNTERKDRKFSKIVSINRVTEKNNSISQIN</sequence>
<dbReference type="Pfam" id="PF03544">
    <property type="entry name" value="TonB_C"/>
    <property type="match status" value="1"/>
</dbReference>
<feature type="domain" description="TonB C-terminal" evidence="1">
    <location>
        <begin position="209"/>
        <end position="272"/>
    </location>
</feature>
<evidence type="ECO:0000259" key="1">
    <source>
        <dbReference type="Pfam" id="PF03544"/>
    </source>
</evidence>